<feature type="transmembrane region" description="Helical" evidence="6">
    <location>
        <begin position="184"/>
        <end position="204"/>
    </location>
</feature>
<feature type="transmembrane region" description="Helical" evidence="6">
    <location>
        <begin position="155"/>
        <end position="177"/>
    </location>
</feature>
<feature type="transmembrane region" description="Helical" evidence="6">
    <location>
        <begin position="118"/>
        <end position="135"/>
    </location>
</feature>
<comment type="subcellular location">
    <subcellularLocation>
        <location evidence="1">Membrane</location>
        <topology evidence="1">Multi-pass membrane protein</topology>
    </subcellularLocation>
</comment>
<keyword evidence="9" id="KW-1185">Reference proteome</keyword>
<feature type="compositionally biased region" description="Polar residues" evidence="5">
    <location>
        <begin position="1"/>
        <end position="10"/>
    </location>
</feature>
<dbReference type="InterPro" id="IPR004853">
    <property type="entry name" value="Sugar_P_trans_dom"/>
</dbReference>
<feature type="domain" description="Sugar phosphate transporter" evidence="7">
    <location>
        <begin position="117"/>
        <end position="416"/>
    </location>
</feature>
<feature type="transmembrane region" description="Helical" evidence="6">
    <location>
        <begin position="303"/>
        <end position="323"/>
    </location>
</feature>
<evidence type="ECO:0000256" key="5">
    <source>
        <dbReference type="SAM" id="MobiDB-lite"/>
    </source>
</evidence>
<dbReference type="Pfam" id="PF03151">
    <property type="entry name" value="TPT"/>
    <property type="match status" value="1"/>
</dbReference>
<keyword evidence="4 6" id="KW-0472">Membrane</keyword>
<dbReference type="EMBL" id="JAFCIX010000336">
    <property type="protein sequence ID" value="KAH6594247.1"/>
    <property type="molecule type" value="Genomic_DNA"/>
</dbReference>
<dbReference type="SUPFAM" id="SSF103481">
    <property type="entry name" value="Multidrug resistance efflux transporter EmrE"/>
    <property type="match status" value="1"/>
</dbReference>
<evidence type="ECO:0000256" key="3">
    <source>
        <dbReference type="ARBA" id="ARBA00022989"/>
    </source>
</evidence>
<feature type="transmembrane region" description="Helical" evidence="6">
    <location>
        <begin position="399"/>
        <end position="418"/>
    </location>
</feature>
<accession>A0ABQ8F8W8</accession>
<sequence>MRVSQSSTQERGGAASVTAMPFDTASRLQVLEQDMIGQHPEQSQQLSQRLSKTAMIDELSVQNSRDASWRKSTTSMESSLMDELRRPVYPKSGVSGSQSVASELSPSPVYTWAKTIKVLLIIGSWYTTSISLHLLNKWTFSRDHYAFPFPMLTTMFQMMFQFGLSSLVIVLAFPHLLPNRPPSILGYMQMVLPCGIATGLDLGLSNSSLKSITLSFYTMVKSGSPVFVLLFAFLFGFERPTVSMITVILVIVLGVWIMVANESKFDAVGYTEVQIATVMSGLRWTLTHMLLKNPSFGTNHPLTTTLFVTPVVSLSLFVAFLILEGVGSLGATPQLSTSTGILEVAGLMLCSGVVSFILILLELTLITETSVVTFSVAGIFKEIITIAISAFVFGDRFTGNVLLGLVVSICGIAGYNFLRLSQSNELRGATPSSSNLVGHDVNWKSLPSEDDMYDVEMELQLQLQLQID</sequence>
<evidence type="ECO:0000256" key="1">
    <source>
        <dbReference type="ARBA" id="ARBA00004141"/>
    </source>
</evidence>
<gene>
    <name evidence="8" type="ORF">BASA50_006719</name>
</gene>
<comment type="caution">
    <text evidence="8">The sequence shown here is derived from an EMBL/GenBank/DDBJ whole genome shotgun (WGS) entry which is preliminary data.</text>
</comment>
<evidence type="ECO:0000259" key="7">
    <source>
        <dbReference type="Pfam" id="PF03151"/>
    </source>
</evidence>
<organism evidence="8 9">
    <name type="scientific">Batrachochytrium salamandrivorans</name>
    <dbReference type="NCBI Taxonomy" id="1357716"/>
    <lineage>
        <taxon>Eukaryota</taxon>
        <taxon>Fungi</taxon>
        <taxon>Fungi incertae sedis</taxon>
        <taxon>Chytridiomycota</taxon>
        <taxon>Chytridiomycota incertae sedis</taxon>
        <taxon>Chytridiomycetes</taxon>
        <taxon>Rhizophydiales</taxon>
        <taxon>Rhizophydiales incertae sedis</taxon>
        <taxon>Batrachochytrium</taxon>
    </lineage>
</organism>
<evidence type="ECO:0000256" key="4">
    <source>
        <dbReference type="ARBA" id="ARBA00023136"/>
    </source>
</evidence>
<dbReference type="Proteomes" id="UP001648503">
    <property type="component" value="Unassembled WGS sequence"/>
</dbReference>
<feature type="transmembrane region" description="Helical" evidence="6">
    <location>
        <begin position="216"/>
        <end position="235"/>
    </location>
</feature>
<keyword evidence="3 6" id="KW-1133">Transmembrane helix</keyword>
<dbReference type="PANTHER" id="PTHR11132">
    <property type="entry name" value="SOLUTE CARRIER FAMILY 35"/>
    <property type="match status" value="1"/>
</dbReference>
<evidence type="ECO:0000313" key="9">
    <source>
        <dbReference type="Proteomes" id="UP001648503"/>
    </source>
</evidence>
<dbReference type="InterPro" id="IPR050186">
    <property type="entry name" value="TPT_transporter"/>
</dbReference>
<reference evidence="8 9" key="1">
    <citation type="submission" date="2021-02" db="EMBL/GenBank/DDBJ databases">
        <title>Variation within the Batrachochytrium salamandrivorans European outbreak.</title>
        <authorList>
            <person name="Kelly M."/>
            <person name="Pasmans F."/>
            <person name="Shea T.P."/>
            <person name="Munoz J.F."/>
            <person name="Carranza S."/>
            <person name="Cuomo C.A."/>
            <person name="Martel A."/>
        </authorList>
    </citation>
    <scope>NUCLEOTIDE SEQUENCE [LARGE SCALE GENOMIC DNA]</scope>
    <source>
        <strain evidence="8 9">AMFP18/2</strain>
    </source>
</reference>
<evidence type="ECO:0000256" key="2">
    <source>
        <dbReference type="ARBA" id="ARBA00022692"/>
    </source>
</evidence>
<keyword evidence="2 6" id="KW-0812">Transmembrane</keyword>
<proteinExistence type="predicted"/>
<evidence type="ECO:0000256" key="6">
    <source>
        <dbReference type="SAM" id="Phobius"/>
    </source>
</evidence>
<protein>
    <recommendedName>
        <fullName evidence="7">Sugar phosphate transporter domain-containing protein</fullName>
    </recommendedName>
</protein>
<feature type="region of interest" description="Disordered" evidence="5">
    <location>
        <begin position="1"/>
        <end position="20"/>
    </location>
</feature>
<feature type="transmembrane region" description="Helical" evidence="6">
    <location>
        <begin position="242"/>
        <end position="261"/>
    </location>
</feature>
<dbReference type="InterPro" id="IPR037185">
    <property type="entry name" value="EmrE-like"/>
</dbReference>
<feature type="transmembrane region" description="Helical" evidence="6">
    <location>
        <begin position="335"/>
        <end position="359"/>
    </location>
</feature>
<feature type="transmembrane region" description="Helical" evidence="6">
    <location>
        <begin position="371"/>
        <end position="393"/>
    </location>
</feature>
<name>A0ABQ8F8W8_9FUNG</name>
<evidence type="ECO:0000313" key="8">
    <source>
        <dbReference type="EMBL" id="KAH6594247.1"/>
    </source>
</evidence>